<organism evidence="3 5">
    <name type="scientific">Acidithiobacillus ferrivorans</name>
    <dbReference type="NCBI Taxonomy" id="160808"/>
    <lineage>
        <taxon>Bacteria</taxon>
        <taxon>Pseudomonadati</taxon>
        <taxon>Pseudomonadota</taxon>
        <taxon>Acidithiobacillia</taxon>
        <taxon>Acidithiobacillales</taxon>
        <taxon>Acidithiobacillaceae</taxon>
        <taxon>Acidithiobacillus</taxon>
    </lineage>
</organism>
<evidence type="ECO:0000313" key="3">
    <source>
        <dbReference type="EMBL" id="OCB04015.1"/>
    </source>
</evidence>
<dbReference type="InterPro" id="IPR006442">
    <property type="entry name" value="Antitoxin_Phd/YefM"/>
</dbReference>
<comment type="function">
    <text evidence="2">Antitoxin component of a type II toxin-antitoxin (TA) system.</text>
</comment>
<protein>
    <recommendedName>
        <fullName evidence="2">Antitoxin</fullName>
    </recommendedName>
</protein>
<evidence type="ECO:0000313" key="6">
    <source>
        <dbReference type="Proteomes" id="UP000595420"/>
    </source>
</evidence>
<dbReference type="Proteomes" id="UP000595420">
    <property type="component" value="Chromosome"/>
</dbReference>
<proteinExistence type="inferred from homology"/>
<dbReference type="Proteomes" id="UP000093129">
    <property type="component" value="Unassembled WGS sequence"/>
</dbReference>
<reference evidence="3 5" key="1">
    <citation type="submission" date="2016-07" db="EMBL/GenBank/DDBJ databases">
        <title>Draft genome of a psychrotolerant acidophile Acidithiobacillus ferrivorans strain YL15.</title>
        <authorList>
            <person name="Peng T."/>
            <person name="Ma L."/>
            <person name="Nan M."/>
            <person name="An N."/>
            <person name="Wang M."/>
            <person name="Qiu G."/>
            <person name="Zeng W."/>
        </authorList>
    </citation>
    <scope>NUCLEOTIDE SEQUENCE [LARGE SCALE GENOMIC DNA]</scope>
    <source>
        <strain evidence="3 5">YL15</strain>
    </source>
</reference>
<reference evidence="4 6" key="2">
    <citation type="submission" date="2020-07" db="EMBL/GenBank/DDBJ databases">
        <title>Complete genome sequence analysis of Acidithiobacillus ferrivorans XJFY6S-08 reveals extreme environmental adaptation to alpine acid mine drainage.</title>
        <authorList>
            <person name="Yan L."/>
            <person name="Ni Y."/>
        </authorList>
    </citation>
    <scope>NUCLEOTIDE SEQUENCE [LARGE SCALE GENOMIC DNA]</scope>
    <source>
        <strain evidence="4 6">XJFY6S-08</strain>
    </source>
</reference>
<dbReference type="EMBL" id="MASQ01000011">
    <property type="protein sequence ID" value="OCB04015.1"/>
    <property type="molecule type" value="Genomic_DNA"/>
</dbReference>
<dbReference type="RefSeq" id="WP_065412434.1">
    <property type="nucleotide sequence ID" value="NZ_CP059488.1"/>
</dbReference>
<evidence type="ECO:0000256" key="1">
    <source>
        <dbReference type="ARBA" id="ARBA00009981"/>
    </source>
</evidence>
<dbReference type="Pfam" id="PF02604">
    <property type="entry name" value="PhdYeFM_antitox"/>
    <property type="match status" value="1"/>
</dbReference>
<dbReference type="SUPFAM" id="SSF143120">
    <property type="entry name" value="YefM-like"/>
    <property type="match status" value="1"/>
</dbReference>
<dbReference type="NCBIfam" id="TIGR01552">
    <property type="entry name" value="phd_fam"/>
    <property type="match status" value="1"/>
</dbReference>
<gene>
    <name evidence="3" type="ORF">BBC27_05175</name>
    <name evidence="4" type="ORF">H2515_07125</name>
</gene>
<dbReference type="AlphaFoldDB" id="A0A1B9C216"/>
<dbReference type="EMBL" id="CP059488">
    <property type="protein sequence ID" value="QQD74228.1"/>
    <property type="molecule type" value="Genomic_DNA"/>
</dbReference>
<dbReference type="Gene3D" id="3.40.1620.10">
    <property type="entry name" value="YefM-like domain"/>
    <property type="match status" value="1"/>
</dbReference>
<comment type="similarity">
    <text evidence="1 2">Belongs to the phD/YefM antitoxin family.</text>
</comment>
<dbReference type="InterPro" id="IPR036165">
    <property type="entry name" value="YefM-like_sf"/>
</dbReference>
<accession>A0A1B9C216</accession>
<evidence type="ECO:0000256" key="2">
    <source>
        <dbReference type="RuleBase" id="RU362080"/>
    </source>
</evidence>
<evidence type="ECO:0000313" key="4">
    <source>
        <dbReference type="EMBL" id="QQD74228.1"/>
    </source>
</evidence>
<evidence type="ECO:0000313" key="5">
    <source>
        <dbReference type="Proteomes" id="UP000093129"/>
    </source>
</evidence>
<sequence length="94" mass="10772">MTTEYSIADAKNRLPALVHMAERGEVVRITRRGRPVAVILSGEAYNHLADGLRPGVWEVIQSFQERHQADMTEFMDFDLEDLRDRSTGRDAAWQ</sequence>
<name>A0A1B9C216_9PROT</name>